<dbReference type="Pfam" id="PF13692">
    <property type="entry name" value="Glyco_trans_1_4"/>
    <property type="match status" value="1"/>
</dbReference>
<dbReference type="EMBL" id="QJVC01000002">
    <property type="protein sequence ID" value="PYI39820.1"/>
    <property type="molecule type" value="Genomic_DNA"/>
</dbReference>
<name>A0A2V5J9C0_9MICC</name>
<keyword evidence="1" id="KW-0328">Glycosyltransferase</keyword>
<sequence>MKILVIATWYPHEENPAEAPFNAEHVEAIRGQGHEVRVVHVRLGTTLAMPAALLDEWEGTPVRRVLADPKRPLTVVAAERLLHKEMAWADMVHTMAFSSILAALPAWGARTVVGRGRPWVHTEHWNGVVNPASVSPRWEKLSWIRKVLCFPHIVTGVTGQLATEMQKFARPNAARVVPCVVKGRGAVAPTSFATPLRLVAVGGLIERKRPLTTIKTVAWLREQGLEVYLTWVGEGPQRAECEALISELKLNDQITLAGSVRPAEVAKHLSAADLFFLPTAQENFFTSAAEALAAGRAVVATRVGGFSDYADDSNSRLVDEATPEVLGEAVMSAVAAFEHVSAEDLAAPIRARFSPEAIGRLFDEAYTAALARA</sequence>
<reference evidence="4 5" key="1">
    <citation type="submission" date="2018-05" db="EMBL/GenBank/DDBJ databases">
        <title>Genetic diversity of glacier-inhabiting Cryobacterium bacteria in China and description of Cryobacterium mengkeensis sp. nov. and Arthrobacter glacialis sp. nov.</title>
        <authorList>
            <person name="Liu Q."/>
            <person name="Xin Y.-H."/>
        </authorList>
    </citation>
    <scope>NUCLEOTIDE SEQUENCE [LARGE SCALE GENOMIC DNA]</scope>
    <source>
        <strain evidence="4 5">B7</strain>
    </source>
</reference>
<dbReference type="Pfam" id="PF13439">
    <property type="entry name" value="Glyco_transf_4"/>
    <property type="match status" value="1"/>
</dbReference>
<evidence type="ECO:0000259" key="3">
    <source>
        <dbReference type="Pfam" id="PF13439"/>
    </source>
</evidence>
<dbReference type="GO" id="GO:0016757">
    <property type="term" value="F:glycosyltransferase activity"/>
    <property type="evidence" value="ECO:0007669"/>
    <property type="project" value="UniProtKB-KW"/>
</dbReference>
<dbReference type="Gene3D" id="3.40.50.2000">
    <property type="entry name" value="Glycogen Phosphorylase B"/>
    <property type="match status" value="2"/>
</dbReference>
<proteinExistence type="predicted"/>
<accession>A0A2V5J9C0</accession>
<organism evidence="4 5">
    <name type="scientific">Arthrobacter psychrolactophilus</name>
    <dbReference type="NCBI Taxonomy" id="92442"/>
    <lineage>
        <taxon>Bacteria</taxon>
        <taxon>Bacillati</taxon>
        <taxon>Actinomycetota</taxon>
        <taxon>Actinomycetes</taxon>
        <taxon>Micrococcales</taxon>
        <taxon>Micrococcaceae</taxon>
        <taxon>Arthrobacter</taxon>
    </lineage>
</organism>
<dbReference type="PANTHER" id="PTHR12526">
    <property type="entry name" value="GLYCOSYLTRANSFERASE"/>
    <property type="match status" value="1"/>
</dbReference>
<dbReference type="SUPFAM" id="SSF53756">
    <property type="entry name" value="UDP-Glycosyltransferase/glycogen phosphorylase"/>
    <property type="match status" value="1"/>
</dbReference>
<dbReference type="RefSeq" id="WP_110483993.1">
    <property type="nucleotide sequence ID" value="NZ_QJVC01000002.1"/>
</dbReference>
<dbReference type="Proteomes" id="UP000247980">
    <property type="component" value="Unassembled WGS sequence"/>
</dbReference>
<protein>
    <submittedName>
        <fullName evidence="4">Glycosyltransferase</fullName>
    </submittedName>
</protein>
<keyword evidence="5" id="KW-1185">Reference proteome</keyword>
<evidence type="ECO:0000256" key="1">
    <source>
        <dbReference type="ARBA" id="ARBA00022676"/>
    </source>
</evidence>
<gene>
    <name evidence="4" type="ORF">CVS30_03940</name>
</gene>
<feature type="domain" description="Glycosyltransferase subfamily 4-like N-terminal" evidence="3">
    <location>
        <begin position="24"/>
        <end position="181"/>
    </location>
</feature>
<dbReference type="AlphaFoldDB" id="A0A2V5J9C0"/>
<evidence type="ECO:0000313" key="4">
    <source>
        <dbReference type="EMBL" id="PYI39820.1"/>
    </source>
</evidence>
<keyword evidence="2 4" id="KW-0808">Transferase</keyword>
<evidence type="ECO:0000256" key="2">
    <source>
        <dbReference type="ARBA" id="ARBA00022679"/>
    </source>
</evidence>
<comment type="caution">
    <text evidence="4">The sequence shown here is derived from an EMBL/GenBank/DDBJ whole genome shotgun (WGS) entry which is preliminary data.</text>
</comment>
<dbReference type="OrthoDB" id="3171021at2"/>
<dbReference type="InterPro" id="IPR028098">
    <property type="entry name" value="Glyco_trans_4-like_N"/>
</dbReference>
<evidence type="ECO:0000313" key="5">
    <source>
        <dbReference type="Proteomes" id="UP000247980"/>
    </source>
</evidence>